<dbReference type="GO" id="GO:0051082">
    <property type="term" value="F:unfolded protein binding"/>
    <property type="evidence" value="ECO:0007669"/>
    <property type="project" value="TreeGrafter"/>
</dbReference>
<comment type="subunit">
    <text evidence="3">Homodimer.</text>
</comment>
<evidence type="ECO:0000256" key="2">
    <source>
        <dbReference type="ARBA" id="ARBA00023186"/>
    </source>
</evidence>
<evidence type="ECO:0000313" key="9">
    <source>
        <dbReference type="Proteomes" id="UP000249343"/>
    </source>
</evidence>
<evidence type="ECO:0000256" key="3">
    <source>
        <dbReference type="HAMAP-Rule" id="MF_01151"/>
    </source>
</evidence>
<dbReference type="InterPro" id="IPR000740">
    <property type="entry name" value="GrpE"/>
</dbReference>
<dbReference type="Proteomes" id="UP000249343">
    <property type="component" value="Unassembled WGS sequence"/>
</dbReference>
<keyword evidence="3 4" id="KW-0346">Stress response</keyword>
<feature type="compositionally biased region" description="Basic and acidic residues" evidence="7">
    <location>
        <begin position="34"/>
        <end position="44"/>
    </location>
</feature>
<dbReference type="PROSITE" id="PS01071">
    <property type="entry name" value="GRPE"/>
    <property type="match status" value="1"/>
</dbReference>
<dbReference type="CDD" id="cd00446">
    <property type="entry name" value="GrpE"/>
    <property type="match status" value="1"/>
</dbReference>
<comment type="similarity">
    <text evidence="1 3 5">Belongs to the GrpE family.</text>
</comment>
<dbReference type="GO" id="GO:0051087">
    <property type="term" value="F:protein-folding chaperone binding"/>
    <property type="evidence" value="ECO:0007669"/>
    <property type="project" value="InterPro"/>
</dbReference>
<evidence type="ECO:0000256" key="6">
    <source>
        <dbReference type="SAM" id="Coils"/>
    </source>
</evidence>
<dbReference type="SUPFAM" id="SSF58014">
    <property type="entry name" value="Coiled-coil domain of nucleotide exchange factor GrpE"/>
    <property type="match status" value="1"/>
</dbReference>
<proteinExistence type="inferred from homology"/>
<comment type="caution">
    <text evidence="8">The sequence shown here is derived from an EMBL/GenBank/DDBJ whole genome shotgun (WGS) entry which is preliminary data.</text>
</comment>
<dbReference type="EMBL" id="JHUK01000002">
    <property type="protein sequence ID" value="RAM57847.1"/>
    <property type="molecule type" value="Genomic_DNA"/>
</dbReference>
<reference evidence="8 9" key="1">
    <citation type="submission" date="2014-04" db="EMBL/GenBank/DDBJ databases">
        <title>Genome study of Napier grass stunt phytoplasma.</title>
        <authorList>
            <person name="Kawicha P."/>
            <person name="Dickinson M."/>
            <person name="Hodgetts J."/>
        </authorList>
    </citation>
    <scope>NUCLEOTIDE SEQUENCE [LARGE SCALE GENOMIC DNA]</scope>
    <source>
        <strain evidence="8 9">NGS-S10</strain>
    </source>
</reference>
<keyword evidence="3" id="KW-0963">Cytoplasm</keyword>
<organism evidence="8 9">
    <name type="scientific">Candidatus Phytoplasma oryzae</name>
    <dbReference type="NCBI Taxonomy" id="203274"/>
    <lineage>
        <taxon>Bacteria</taxon>
        <taxon>Bacillati</taxon>
        <taxon>Mycoplasmatota</taxon>
        <taxon>Mollicutes</taxon>
        <taxon>Acholeplasmatales</taxon>
        <taxon>Acholeplasmataceae</taxon>
        <taxon>Candidatus Phytoplasma</taxon>
        <taxon>16SrXI (Rice yellow dwarf group)</taxon>
    </lineage>
</organism>
<name>A0A328ILC4_9MOLU</name>
<dbReference type="PRINTS" id="PR00773">
    <property type="entry name" value="GRPEPROTEIN"/>
</dbReference>
<dbReference type="GO" id="GO:0000774">
    <property type="term" value="F:adenyl-nucleotide exchange factor activity"/>
    <property type="evidence" value="ECO:0007669"/>
    <property type="project" value="InterPro"/>
</dbReference>
<dbReference type="PANTHER" id="PTHR21237">
    <property type="entry name" value="GRPE PROTEIN"/>
    <property type="match status" value="1"/>
</dbReference>
<feature type="compositionally biased region" description="Basic and acidic residues" evidence="7">
    <location>
        <begin position="54"/>
        <end position="94"/>
    </location>
</feature>
<dbReference type="GO" id="GO:0006457">
    <property type="term" value="P:protein folding"/>
    <property type="evidence" value="ECO:0007669"/>
    <property type="project" value="InterPro"/>
</dbReference>
<keyword evidence="6" id="KW-0175">Coiled coil</keyword>
<dbReference type="PANTHER" id="PTHR21237:SF23">
    <property type="entry name" value="GRPE PROTEIN HOMOLOG, MITOCHONDRIAL"/>
    <property type="match status" value="1"/>
</dbReference>
<feature type="coiled-coil region" evidence="6">
    <location>
        <begin position="99"/>
        <end position="151"/>
    </location>
</feature>
<evidence type="ECO:0000256" key="5">
    <source>
        <dbReference type="RuleBase" id="RU004478"/>
    </source>
</evidence>
<dbReference type="HAMAP" id="MF_01151">
    <property type="entry name" value="GrpE"/>
    <property type="match status" value="1"/>
</dbReference>
<dbReference type="Gene3D" id="3.90.20.20">
    <property type="match status" value="1"/>
</dbReference>
<comment type="subcellular location">
    <subcellularLocation>
        <location evidence="3">Cytoplasm</location>
    </subcellularLocation>
</comment>
<dbReference type="GO" id="GO:0005737">
    <property type="term" value="C:cytoplasm"/>
    <property type="evidence" value="ECO:0007669"/>
    <property type="project" value="UniProtKB-SubCell"/>
</dbReference>
<dbReference type="InterPro" id="IPR013805">
    <property type="entry name" value="GrpE_CC"/>
</dbReference>
<accession>A0A328ILC4</accession>
<dbReference type="InterPro" id="IPR009012">
    <property type="entry name" value="GrpE_head"/>
</dbReference>
<keyword evidence="9" id="KW-1185">Reference proteome</keyword>
<comment type="function">
    <text evidence="3 4">Participates actively in the response to hyperosmotic and heat shock by preventing the aggregation of stress-denatured proteins, in association with DnaK and GrpE. It is the nucleotide exchange factor for DnaK and may function as a thermosensor. Unfolded proteins bind initially to DnaJ; upon interaction with the DnaJ-bound protein, DnaK hydrolyzes its bound ATP, resulting in the formation of a stable complex. GrpE releases ADP from DnaK; ATP binding to DnaK triggers the release of the substrate protein, thus completing the reaction cycle. Several rounds of ATP-dependent interactions between DnaJ, DnaK and GrpE are required for fully efficient folding.</text>
</comment>
<sequence>MRKGIINNYKYNKILNQKGVFFQVKIMDLEQKEKEEKEETEQKIEQTNSYNLDNKNEKRCECNKDKETTKSDISQKRHKIYDQEKIKKNDQKDKDNVEKNKFEDLVYKLEDNNKKLEESYSKLENDLIEVNKNLINERLRYKADLDNFQKRMIKENEKDKKYASVNLIKDILVPFEQLEKVLETETKDNLLKNFLSGFKMIYQQIKEILEKNGVKEIKSLGEKFNPELHYAISKISDKNQPNNTNVLVLQKGFLYKELVIRPAMVKINKWSDNNEESIE</sequence>
<dbReference type="Pfam" id="PF01025">
    <property type="entry name" value="GrpE"/>
    <property type="match status" value="1"/>
</dbReference>
<dbReference type="GO" id="GO:0042803">
    <property type="term" value="F:protein homodimerization activity"/>
    <property type="evidence" value="ECO:0007669"/>
    <property type="project" value="InterPro"/>
</dbReference>
<protein>
    <recommendedName>
        <fullName evidence="3 4">Protein GrpE</fullName>
    </recommendedName>
    <alternativeName>
        <fullName evidence="3">HSP-70 cofactor</fullName>
    </alternativeName>
</protein>
<keyword evidence="2 3" id="KW-0143">Chaperone</keyword>
<feature type="region of interest" description="Disordered" evidence="7">
    <location>
        <begin position="34"/>
        <end position="94"/>
    </location>
</feature>
<gene>
    <name evidence="3" type="primary">grpE</name>
    <name evidence="8" type="ORF">DH96_00780</name>
</gene>
<evidence type="ECO:0000313" key="8">
    <source>
        <dbReference type="EMBL" id="RAM57847.1"/>
    </source>
</evidence>
<dbReference type="Gene3D" id="2.30.22.10">
    <property type="entry name" value="Head domain of nucleotide exchange factor GrpE"/>
    <property type="match status" value="1"/>
</dbReference>
<evidence type="ECO:0000256" key="7">
    <source>
        <dbReference type="SAM" id="MobiDB-lite"/>
    </source>
</evidence>
<evidence type="ECO:0000256" key="4">
    <source>
        <dbReference type="RuleBase" id="RU000639"/>
    </source>
</evidence>
<evidence type="ECO:0000256" key="1">
    <source>
        <dbReference type="ARBA" id="ARBA00009054"/>
    </source>
</evidence>
<dbReference type="SUPFAM" id="SSF51064">
    <property type="entry name" value="Head domain of nucleotide exchange factor GrpE"/>
    <property type="match status" value="1"/>
</dbReference>
<dbReference type="AlphaFoldDB" id="A0A328ILC4"/>